<comment type="caution">
    <text evidence="1">The sequence shown here is derived from an EMBL/GenBank/DDBJ whole genome shotgun (WGS) entry which is preliminary data.</text>
</comment>
<proteinExistence type="predicted"/>
<organism evidence="1 2">
    <name type="scientific">Bambusicola thoracicus</name>
    <name type="common">Chinese bamboo-partridge</name>
    <name type="synonym">Perdix thoracica</name>
    <dbReference type="NCBI Taxonomy" id="9083"/>
    <lineage>
        <taxon>Eukaryota</taxon>
        <taxon>Metazoa</taxon>
        <taxon>Chordata</taxon>
        <taxon>Craniata</taxon>
        <taxon>Vertebrata</taxon>
        <taxon>Euteleostomi</taxon>
        <taxon>Archelosauria</taxon>
        <taxon>Archosauria</taxon>
        <taxon>Dinosauria</taxon>
        <taxon>Saurischia</taxon>
        <taxon>Theropoda</taxon>
        <taxon>Coelurosauria</taxon>
        <taxon>Aves</taxon>
        <taxon>Neognathae</taxon>
        <taxon>Galloanserae</taxon>
        <taxon>Galliformes</taxon>
        <taxon>Phasianidae</taxon>
        <taxon>Perdicinae</taxon>
        <taxon>Bambusicola</taxon>
    </lineage>
</organism>
<keyword evidence="2" id="KW-1185">Reference proteome</keyword>
<evidence type="ECO:0000313" key="2">
    <source>
        <dbReference type="Proteomes" id="UP000237246"/>
    </source>
</evidence>
<accession>A0A2P4SSY9</accession>
<evidence type="ECO:0000313" key="1">
    <source>
        <dbReference type="EMBL" id="POI27222.1"/>
    </source>
</evidence>
<dbReference type="EMBL" id="PPHD01024825">
    <property type="protein sequence ID" value="POI27222.1"/>
    <property type="molecule type" value="Genomic_DNA"/>
</dbReference>
<sequence length="12" mass="1590">MRQIWCWPKKLT</sequence>
<gene>
    <name evidence="1" type="ORF">CIB84_009028</name>
</gene>
<protein>
    <submittedName>
        <fullName evidence="1">Uncharacterized protein</fullName>
    </submittedName>
</protein>
<reference evidence="1 2" key="1">
    <citation type="submission" date="2018-01" db="EMBL/GenBank/DDBJ databases">
        <title>Comparison of the Chinese Bamboo Partridge and Red Junglefowl genome sequences highlights the importance of demography in genome evolution.</title>
        <authorList>
            <person name="Tiley G.P."/>
            <person name="Kimball R.T."/>
            <person name="Braun E.L."/>
            <person name="Burleigh J.G."/>
        </authorList>
    </citation>
    <scope>NUCLEOTIDE SEQUENCE [LARGE SCALE GENOMIC DNA]</scope>
    <source>
        <strain evidence="1">RTK389</strain>
        <tissue evidence="1">Blood</tissue>
    </source>
</reference>
<name>A0A2P4SSY9_BAMTH</name>
<dbReference type="Proteomes" id="UP000237246">
    <property type="component" value="Unassembled WGS sequence"/>
</dbReference>